<evidence type="ECO:0000259" key="3">
    <source>
        <dbReference type="Pfam" id="PF22725"/>
    </source>
</evidence>
<reference evidence="4" key="2">
    <citation type="submission" date="2020-09" db="EMBL/GenBank/DDBJ databases">
        <authorList>
            <person name="Sun Q."/>
            <person name="Zhou Y."/>
        </authorList>
    </citation>
    <scope>NUCLEOTIDE SEQUENCE</scope>
    <source>
        <strain evidence="4">CGMCC 4.7398</strain>
    </source>
</reference>
<evidence type="ECO:0000259" key="2">
    <source>
        <dbReference type="Pfam" id="PF01408"/>
    </source>
</evidence>
<dbReference type="SUPFAM" id="SSF55347">
    <property type="entry name" value="Glyceraldehyde-3-phosphate dehydrogenase-like, C-terminal domain"/>
    <property type="match status" value="1"/>
</dbReference>
<accession>A0A919KUC3</accession>
<dbReference type="EMBL" id="BNAS01000003">
    <property type="protein sequence ID" value="GHH73450.1"/>
    <property type="molecule type" value="Genomic_DNA"/>
</dbReference>
<organism evidence="4 5">
    <name type="scientific">Promicromonospora soli</name>
    <dbReference type="NCBI Taxonomy" id="2035533"/>
    <lineage>
        <taxon>Bacteria</taxon>
        <taxon>Bacillati</taxon>
        <taxon>Actinomycetota</taxon>
        <taxon>Actinomycetes</taxon>
        <taxon>Micrococcales</taxon>
        <taxon>Promicromonosporaceae</taxon>
        <taxon>Promicromonospora</taxon>
    </lineage>
</organism>
<dbReference type="Gene3D" id="3.30.360.10">
    <property type="entry name" value="Dihydrodipicolinate Reductase, domain 2"/>
    <property type="match status" value="1"/>
</dbReference>
<comment type="caution">
    <text evidence="4">The sequence shown here is derived from an EMBL/GenBank/DDBJ whole genome shotgun (WGS) entry which is preliminary data.</text>
</comment>
<keyword evidence="5" id="KW-1185">Reference proteome</keyword>
<evidence type="ECO:0000313" key="5">
    <source>
        <dbReference type="Proteomes" id="UP000627369"/>
    </source>
</evidence>
<dbReference type="Pfam" id="PF01408">
    <property type="entry name" value="GFO_IDH_MocA"/>
    <property type="match status" value="1"/>
</dbReference>
<proteinExistence type="predicted"/>
<dbReference type="Proteomes" id="UP000627369">
    <property type="component" value="Unassembled WGS sequence"/>
</dbReference>
<dbReference type="AlphaFoldDB" id="A0A919KUC3"/>
<keyword evidence="1" id="KW-0520">NAD</keyword>
<reference evidence="4" key="1">
    <citation type="journal article" date="2014" name="Int. J. Syst. Evol. Microbiol.">
        <title>Complete genome sequence of Corynebacterium casei LMG S-19264T (=DSM 44701T), isolated from a smear-ripened cheese.</title>
        <authorList>
            <consortium name="US DOE Joint Genome Institute (JGI-PGF)"/>
            <person name="Walter F."/>
            <person name="Albersmeier A."/>
            <person name="Kalinowski J."/>
            <person name="Ruckert C."/>
        </authorList>
    </citation>
    <scope>NUCLEOTIDE SEQUENCE</scope>
    <source>
        <strain evidence="4">CGMCC 4.7398</strain>
    </source>
</reference>
<dbReference type="GO" id="GO:0000166">
    <property type="term" value="F:nucleotide binding"/>
    <property type="evidence" value="ECO:0007669"/>
    <property type="project" value="InterPro"/>
</dbReference>
<dbReference type="InterPro" id="IPR051450">
    <property type="entry name" value="Gfo/Idh/MocA_Oxidoreductases"/>
</dbReference>
<dbReference type="RefSeq" id="WP_189669592.1">
    <property type="nucleotide sequence ID" value="NZ_BNAS01000003.1"/>
</dbReference>
<dbReference type="PANTHER" id="PTHR43377:SF1">
    <property type="entry name" value="BILIVERDIN REDUCTASE A"/>
    <property type="match status" value="1"/>
</dbReference>
<name>A0A919KUC3_9MICO</name>
<dbReference type="Gene3D" id="3.40.50.720">
    <property type="entry name" value="NAD(P)-binding Rossmann-like Domain"/>
    <property type="match status" value="1"/>
</dbReference>
<gene>
    <name evidence="4" type="ORF">GCM10017772_25080</name>
</gene>
<dbReference type="InterPro" id="IPR055170">
    <property type="entry name" value="GFO_IDH_MocA-like_dom"/>
</dbReference>
<dbReference type="Pfam" id="PF22725">
    <property type="entry name" value="GFO_IDH_MocA_C3"/>
    <property type="match status" value="1"/>
</dbReference>
<dbReference type="PANTHER" id="PTHR43377">
    <property type="entry name" value="BILIVERDIN REDUCTASE A"/>
    <property type="match status" value="1"/>
</dbReference>
<dbReference type="SUPFAM" id="SSF51735">
    <property type="entry name" value="NAD(P)-binding Rossmann-fold domains"/>
    <property type="match status" value="1"/>
</dbReference>
<dbReference type="InterPro" id="IPR000683">
    <property type="entry name" value="Gfo/Idh/MocA-like_OxRdtase_N"/>
</dbReference>
<sequence>MKVALMSFAHTHALGYARLLAAMPDVELLTSDPDSATRPAGESGGAALAAELGVDYVATYDELLAWGPDAVVVCSENTRHRTHVEAAAAAGAAVLCEKPLATSVADATAMVAACEAAGVPLMVAFPVRFSPAFADLRDQYQAGTLGRVHAITGTNNGQVPAARAWFTDPTLAGGGAMTDHTVHLVDMVDTLLGGVPAVRVHATANKLLHPDSAVETAGIVTVTYADGTNLTIDCSWSRPASHSIWGGLTLSVVSDAGLIDVDPFAARVSGWSQIEANELSLGYGPNLDETLLATFLDAVRTGSTPQPDGHVGIRTTAIVEAAYRSWHEGRTVEVALAGRPASAVV</sequence>
<dbReference type="InterPro" id="IPR036291">
    <property type="entry name" value="NAD(P)-bd_dom_sf"/>
</dbReference>
<evidence type="ECO:0000313" key="4">
    <source>
        <dbReference type="EMBL" id="GHH73450.1"/>
    </source>
</evidence>
<evidence type="ECO:0000256" key="1">
    <source>
        <dbReference type="ARBA" id="ARBA00023027"/>
    </source>
</evidence>
<feature type="domain" description="Gfo/Idh/MocA-like oxidoreductase N-terminal" evidence="2">
    <location>
        <begin position="45"/>
        <end position="125"/>
    </location>
</feature>
<protein>
    <submittedName>
        <fullName evidence="4">Dehydrogenase</fullName>
    </submittedName>
</protein>
<feature type="domain" description="GFO/IDH/MocA-like oxidoreductase" evidence="3">
    <location>
        <begin position="133"/>
        <end position="257"/>
    </location>
</feature>